<feature type="transmembrane region" description="Helical" evidence="2">
    <location>
        <begin position="65"/>
        <end position="87"/>
    </location>
</feature>
<organism evidence="3 4">
    <name type="scientific">Campylobacter novaezeelandiae</name>
    <dbReference type="NCBI Taxonomy" id="2267891"/>
    <lineage>
        <taxon>Bacteria</taxon>
        <taxon>Pseudomonadati</taxon>
        <taxon>Campylobacterota</taxon>
        <taxon>Epsilonproteobacteria</taxon>
        <taxon>Campylobacterales</taxon>
        <taxon>Campylobacteraceae</taxon>
        <taxon>Campylobacter</taxon>
    </lineage>
</organism>
<dbReference type="EMBL" id="QPGR01000016">
    <property type="protein sequence ID" value="TBR79375.1"/>
    <property type="molecule type" value="Genomic_DNA"/>
</dbReference>
<keyword evidence="2" id="KW-0812">Transmembrane</keyword>
<feature type="transmembrane region" description="Helical" evidence="2">
    <location>
        <begin position="165"/>
        <end position="184"/>
    </location>
</feature>
<proteinExistence type="predicted"/>
<dbReference type="OrthoDB" id="5363482at2"/>
<feature type="transmembrane region" description="Helical" evidence="2">
    <location>
        <begin position="94"/>
        <end position="112"/>
    </location>
</feature>
<evidence type="ECO:0000256" key="2">
    <source>
        <dbReference type="SAM" id="Phobius"/>
    </source>
</evidence>
<dbReference type="AlphaFoldDB" id="A0A4Q9JTD8"/>
<gene>
    <name evidence="3" type="ORF">DU473_07165</name>
</gene>
<feature type="coiled-coil region" evidence="1">
    <location>
        <begin position="269"/>
        <end position="299"/>
    </location>
</feature>
<name>A0A4Q9JTD8_9BACT</name>
<reference evidence="3 4" key="1">
    <citation type="submission" date="2018-07" db="EMBL/GenBank/DDBJ databases">
        <title>Campylobacter zealandensis sp. nov., isolated from birds and water in New Zealand.</title>
        <authorList>
            <person name="Wilkinson D.A."/>
            <person name="Biggs P.J."/>
            <person name="French N.P."/>
            <person name="Midwinter A.C."/>
        </authorList>
    </citation>
    <scope>NUCLEOTIDE SEQUENCE [LARGE SCALE GENOMIC DNA]</scope>
    <source>
        <strain evidence="3 4">B423b</strain>
    </source>
</reference>
<keyword evidence="1" id="KW-0175">Coiled coil</keyword>
<accession>A0A4Q9JTD8</accession>
<comment type="caution">
    <text evidence="3">The sequence shown here is derived from an EMBL/GenBank/DDBJ whole genome shotgun (WGS) entry which is preliminary data.</text>
</comment>
<keyword evidence="2" id="KW-0472">Membrane</keyword>
<sequence length="325" mass="38872">MIALLALFAFILTWQYSNFSLIFLPLIFYGLAREFFVFLKFRKNIIKEATIVKNSLIYRLSMGDFLIYIISFFMAIFTFLSLFLNLITAQKQELFFLLIFLPLCLVFLRKKLNFQFIDNAYSDFRIIIISAFLIALIYAIFNLFFSSLEEVRLENFSQNVIPYKISTFFVFDFISEILTLIKFIEEYFLSSLGVVWFKMIHLIFDFSNFFIFSLSFAYIYNFAFKIKNKNYIYIFSFMMILGIFFIKETKNEKIKPYQKEFALFVENIALLKEQNLTSLKQNKDQIENNLKKVQELLNKNAFELGIWWFSKEKEDLQKAVNESLK</sequence>
<feature type="transmembrane region" description="Helical" evidence="2">
    <location>
        <begin position="230"/>
        <end position="246"/>
    </location>
</feature>
<keyword evidence="2" id="KW-1133">Transmembrane helix</keyword>
<evidence type="ECO:0000313" key="3">
    <source>
        <dbReference type="EMBL" id="TBR79375.1"/>
    </source>
</evidence>
<dbReference type="RefSeq" id="WP_131163186.1">
    <property type="nucleotide sequence ID" value="NZ_QPGQ01000007.1"/>
</dbReference>
<dbReference type="Proteomes" id="UP000292583">
    <property type="component" value="Unassembled WGS sequence"/>
</dbReference>
<evidence type="ECO:0000256" key="1">
    <source>
        <dbReference type="SAM" id="Coils"/>
    </source>
</evidence>
<feature type="transmembrane region" description="Helical" evidence="2">
    <location>
        <begin position="196"/>
        <end position="218"/>
    </location>
</feature>
<evidence type="ECO:0000313" key="4">
    <source>
        <dbReference type="Proteomes" id="UP000292583"/>
    </source>
</evidence>
<keyword evidence="4" id="KW-1185">Reference proteome</keyword>
<protein>
    <submittedName>
        <fullName evidence="3">Uncharacterized protein</fullName>
    </submittedName>
</protein>
<feature type="transmembrane region" description="Helical" evidence="2">
    <location>
        <begin position="124"/>
        <end position="145"/>
    </location>
</feature>